<gene>
    <name evidence="1" type="ORF">ABIC75_004305</name>
</gene>
<name>A0ABV2K168_9GAMM</name>
<organism evidence="1 2">
    <name type="scientific">Dyella japonica</name>
    <dbReference type="NCBI Taxonomy" id="231455"/>
    <lineage>
        <taxon>Bacteria</taxon>
        <taxon>Pseudomonadati</taxon>
        <taxon>Pseudomonadota</taxon>
        <taxon>Gammaproteobacteria</taxon>
        <taxon>Lysobacterales</taxon>
        <taxon>Rhodanobacteraceae</taxon>
        <taxon>Dyella</taxon>
    </lineage>
</organism>
<keyword evidence="2" id="KW-1185">Reference proteome</keyword>
<dbReference type="Proteomes" id="UP001549184">
    <property type="component" value="Unassembled WGS sequence"/>
</dbReference>
<accession>A0ABV2K168</accession>
<reference evidence="1 2" key="1">
    <citation type="submission" date="2024-06" db="EMBL/GenBank/DDBJ databases">
        <title>Sorghum-associated microbial communities from plants grown in Nebraska, USA.</title>
        <authorList>
            <person name="Schachtman D."/>
        </authorList>
    </citation>
    <scope>NUCLEOTIDE SEQUENCE [LARGE SCALE GENOMIC DNA]</scope>
    <source>
        <strain evidence="1 2">1073</strain>
    </source>
</reference>
<proteinExistence type="predicted"/>
<sequence length="35" mass="3756">MRMRLSEIRKACSREAAGRVSGQQPCTCGTGCKPS</sequence>
<protein>
    <submittedName>
        <fullName evidence="1">Uncharacterized protein</fullName>
    </submittedName>
</protein>
<evidence type="ECO:0000313" key="2">
    <source>
        <dbReference type="Proteomes" id="UP001549184"/>
    </source>
</evidence>
<evidence type="ECO:0000313" key="1">
    <source>
        <dbReference type="EMBL" id="MET3654557.1"/>
    </source>
</evidence>
<comment type="caution">
    <text evidence="1">The sequence shown here is derived from an EMBL/GenBank/DDBJ whole genome shotgun (WGS) entry which is preliminary data.</text>
</comment>
<dbReference type="EMBL" id="JBEPMU010000007">
    <property type="protein sequence ID" value="MET3654557.1"/>
    <property type="molecule type" value="Genomic_DNA"/>
</dbReference>